<dbReference type="Proteomes" id="UP000886998">
    <property type="component" value="Unassembled WGS sequence"/>
</dbReference>
<proteinExistence type="predicted"/>
<accession>A0A8X7CD96</accession>
<name>A0A8X7CD96_9ARAC</name>
<comment type="caution">
    <text evidence="2">The sequence shown here is derived from an EMBL/GenBank/DDBJ whole genome shotgun (WGS) entry which is preliminary data.</text>
</comment>
<reference evidence="2" key="1">
    <citation type="submission" date="2020-08" db="EMBL/GenBank/DDBJ databases">
        <title>Multicomponent nature underlies the extraordinary mechanical properties of spider dragline silk.</title>
        <authorList>
            <person name="Kono N."/>
            <person name="Nakamura H."/>
            <person name="Mori M."/>
            <person name="Yoshida Y."/>
            <person name="Ohtoshi R."/>
            <person name="Malay A.D."/>
            <person name="Moran D.A.P."/>
            <person name="Tomita M."/>
            <person name="Numata K."/>
            <person name="Arakawa K."/>
        </authorList>
    </citation>
    <scope>NUCLEOTIDE SEQUENCE</scope>
</reference>
<feature type="region of interest" description="Disordered" evidence="1">
    <location>
        <begin position="34"/>
        <end position="62"/>
    </location>
</feature>
<evidence type="ECO:0000313" key="3">
    <source>
        <dbReference type="Proteomes" id="UP000886998"/>
    </source>
</evidence>
<gene>
    <name evidence="2" type="ORF">TNIN_349111</name>
</gene>
<feature type="compositionally biased region" description="Basic and acidic residues" evidence="1">
    <location>
        <begin position="45"/>
        <end position="62"/>
    </location>
</feature>
<evidence type="ECO:0000256" key="1">
    <source>
        <dbReference type="SAM" id="MobiDB-lite"/>
    </source>
</evidence>
<protein>
    <submittedName>
        <fullName evidence="2">Uncharacterized protein</fullName>
    </submittedName>
</protein>
<sequence length="94" mass="10918">MKNTILLVTGTSTHFSFSHNHDYAATNRMQLRASARRRPMRVGGLRRETGEGKRKQKEETTSCRRQIFHKSRFRKGVGETNRLDCQGLPDRSDR</sequence>
<organism evidence="2 3">
    <name type="scientific">Trichonephila inaurata madagascariensis</name>
    <dbReference type="NCBI Taxonomy" id="2747483"/>
    <lineage>
        <taxon>Eukaryota</taxon>
        <taxon>Metazoa</taxon>
        <taxon>Ecdysozoa</taxon>
        <taxon>Arthropoda</taxon>
        <taxon>Chelicerata</taxon>
        <taxon>Arachnida</taxon>
        <taxon>Araneae</taxon>
        <taxon>Araneomorphae</taxon>
        <taxon>Entelegynae</taxon>
        <taxon>Araneoidea</taxon>
        <taxon>Nephilidae</taxon>
        <taxon>Trichonephila</taxon>
        <taxon>Trichonephila inaurata</taxon>
    </lineage>
</organism>
<evidence type="ECO:0000313" key="2">
    <source>
        <dbReference type="EMBL" id="GFY62421.1"/>
    </source>
</evidence>
<dbReference type="AlphaFoldDB" id="A0A8X7CD96"/>
<dbReference type="OrthoDB" id="10365810at2759"/>
<keyword evidence="3" id="KW-1185">Reference proteome</keyword>
<dbReference type="EMBL" id="BMAV01014200">
    <property type="protein sequence ID" value="GFY62421.1"/>
    <property type="molecule type" value="Genomic_DNA"/>
</dbReference>